<dbReference type="PANTHER" id="PTHR13696">
    <property type="entry name" value="P-LOOP CONTAINING NUCLEOSIDE TRIPHOSPHATE HYDROLASE"/>
    <property type="match status" value="1"/>
</dbReference>
<dbReference type="AlphaFoldDB" id="A0A9D2BJ97"/>
<evidence type="ECO:0000256" key="4">
    <source>
        <dbReference type="ARBA" id="ARBA00071824"/>
    </source>
</evidence>
<proteinExistence type="inferred from homology"/>
<accession>A0A9D2BJ97</accession>
<reference evidence="6" key="1">
    <citation type="journal article" date="2021" name="PeerJ">
        <title>Extensive microbial diversity within the chicken gut microbiome revealed by metagenomics and culture.</title>
        <authorList>
            <person name="Gilroy R."/>
            <person name="Ravi A."/>
            <person name="Getino M."/>
            <person name="Pursley I."/>
            <person name="Horton D.L."/>
            <person name="Alikhan N.F."/>
            <person name="Baker D."/>
            <person name="Gharbi K."/>
            <person name="Hall N."/>
            <person name="Watson M."/>
            <person name="Adriaenssens E.M."/>
            <person name="Foster-Nyarko E."/>
            <person name="Jarju S."/>
            <person name="Secka A."/>
            <person name="Antonio M."/>
            <person name="Oren A."/>
            <person name="Chaudhuri R.R."/>
            <person name="La Ragione R."/>
            <person name="Hildebrand F."/>
            <person name="Pallen M.J."/>
        </authorList>
    </citation>
    <scope>NUCLEOTIDE SEQUENCE</scope>
    <source>
        <strain evidence="6">CHK183-1962</strain>
    </source>
</reference>
<organism evidence="6 7">
    <name type="scientific">Candidatus Fusicatenibacter merdavium</name>
    <dbReference type="NCBI Taxonomy" id="2838600"/>
    <lineage>
        <taxon>Bacteria</taxon>
        <taxon>Bacillati</taxon>
        <taxon>Bacillota</taxon>
        <taxon>Clostridia</taxon>
        <taxon>Lachnospirales</taxon>
        <taxon>Lachnospiraceae</taxon>
        <taxon>Fusicatenibacter</taxon>
    </lineage>
</organism>
<dbReference type="CDD" id="cd02042">
    <property type="entry name" value="ParAB_family"/>
    <property type="match status" value="1"/>
</dbReference>
<comment type="similarity">
    <text evidence="1">Belongs to the ParA family.</text>
</comment>
<dbReference type="InterPro" id="IPR050678">
    <property type="entry name" value="DNA_Partitioning_ATPase"/>
</dbReference>
<dbReference type="FunFam" id="3.40.50.300:FF:000285">
    <property type="entry name" value="Sporulation initiation inhibitor Soj"/>
    <property type="match status" value="1"/>
</dbReference>
<evidence type="ECO:0000313" key="7">
    <source>
        <dbReference type="Proteomes" id="UP000886890"/>
    </source>
</evidence>
<comment type="catalytic activity">
    <reaction evidence="2">
        <text>ATP + H2O = ADP + phosphate + H(+)</text>
        <dbReference type="Rhea" id="RHEA:13065"/>
        <dbReference type="ChEBI" id="CHEBI:15377"/>
        <dbReference type="ChEBI" id="CHEBI:15378"/>
        <dbReference type="ChEBI" id="CHEBI:30616"/>
        <dbReference type="ChEBI" id="CHEBI:43474"/>
        <dbReference type="ChEBI" id="CHEBI:456216"/>
    </reaction>
</comment>
<dbReference type="PANTHER" id="PTHR13696:SF99">
    <property type="entry name" value="COBYRINIC ACID AC-DIAMIDE SYNTHASE"/>
    <property type="match status" value="1"/>
</dbReference>
<feature type="domain" description="AAA" evidence="5">
    <location>
        <begin position="3"/>
        <end position="183"/>
    </location>
</feature>
<protein>
    <recommendedName>
        <fullName evidence="4">Sporulation initiation inhibitor protein Soj</fullName>
    </recommendedName>
</protein>
<evidence type="ECO:0000256" key="2">
    <source>
        <dbReference type="ARBA" id="ARBA00049360"/>
    </source>
</evidence>
<dbReference type="InterPro" id="IPR027417">
    <property type="entry name" value="P-loop_NTPase"/>
</dbReference>
<gene>
    <name evidence="6" type="ORF">H9734_11540</name>
</gene>
<dbReference type="Pfam" id="PF13614">
    <property type="entry name" value="AAA_31"/>
    <property type="match status" value="1"/>
</dbReference>
<dbReference type="Gene3D" id="3.40.50.300">
    <property type="entry name" value="P-loop containing nucleotide triphosphate hydrolases"/>
    <property type="match status" value="1"/>
</dbReference>
<evidence type="ECO:0000259" key="5">
    <source>
        <dbReference type="Pfam" id="PF13614"/>
    </source>
</evidence>
<dbReference type="SUPFAM" id="SSF52540">
    <property type="entry name" value="P-loop containing nucleoside triphosphate hydrolases"/>
    <property type="match status" value="1"/>
</dbReference>
<reference evidence="6" key="2">
    <citation type="submission" date="2021-04" db="EMBL/GenBank/DDBJ databases">
        <authorList>
            <person name="Gilroy R."/>
        </authorList>
    </citation>
    <scope>NUCLEOTIDE SEQUENCE</scope>
    <source>
        <strain evidence="6">CHK183-1962</strain>
    </source>
</reference>
<evidence type="ECO:0000256" key="3">
    <source>
        <dbReference type="ARBA" id="ARBA00062323"/>
    </source>
</evidence>
<comment type="caution">
    <text evidence="6">The sequence shown here is derived from an EMBL/GenBank/DDBJ whole genome shotgun (WGS) entry which is preliminary data.</text>
</comment>
<sequence length="261" mass="28903">MGKIYVIGSQKGGVGKTTSTLNLAYALRKQGKKVLAVDFDSQANLTACYGIENTGELENTIGHLMMAAIEDEKLPAMKKCIRTEDGVDFIPSSIYLSVADAKLRLEMGAEKILSEILDPLREKYDYILIDTCPSLGMLTINALAAADEVIIAVNPQLLAMMGLQDYLRTVTKIRRRINPKLKVAGILMTMCEARTNLCRTLTEQVTESFHGQIRIFNTRIPHTVKVGESIYYSMPVERYSPKASAGIAYRKFAEELISIEG</sequence>
<evidence type="ECO:0000313" key="6">
    <source>
        <dbReference type="EMBL" id="HIX78206.1"/>
    </source>
</evidence>
<name>A0A9D2BJ97_9FIRM</name>
<dbReference type="InterPro" id="IPR025669">
    <property type="entry name" value="AAA_dom"/>
</dbReference>
<evidence type="ECO:0000256" key="1">
    <source>
        <dbReference type="ARBA" id="ARBA00006976"/>
    </source>
</evidence>
<dbReference type="Proteomes" id="UP000886890">
    <property type="component" value="Unassembled WGS sequence"/>
</dbReference>
<comment type="subunit">
    <text evidence="3">Dimerizes in the presence of ATP but not ADP; ATP-binding is required for double-stranded (ds)DNA-binding. Interacts with DnaA.</text>
</comment>
<dbReference type="EMBL" id="DXEK01000190">
    <property type="protein sequence ID" value="HIX78206.1"/>
    <property type="molecule type" value="Genomic_DNA"/>
</dbReference>